<dbReference type="InterPro" id="IPR054028">
    <property type="entry name" value="TarS/TarP_linker"/>
</dbReference>
<dbReference type="SUPFAM" id="SSF53448">
    <property type="entry name" value="Nucleotide-diphospho-sugar transferases"/>
    <property type="match status" value="1"/>
</dbReference>
<evidence type="ECO:0000313" key="4">
    <source>
        <dbReference type="Proteomes" id="UP000306628"/>
    </source>
</evidence>
<name>A0A5S4GU56_9ACTN</name>
<dbReference type="OrthoDB" id="2676521at2"/>
<evidence type="ECO:0000313" key="3">
    <source>
        <dbReference type="EMBL" id="TMR36477.1"/>
    </source>
</evidence>
<dbReference type="GO" id="GO:0016758">
    <property type="term" value="F:hexosyltransferase activity"/>
    <property type="evidence" value="ECO:0007669"/>
    <property type="project" value="UniProtKB-ARBA"/>
</dbReference>
<dbReference type="CDD" id="cd00761">
    <property type="entry name" value="Glyco_tranf_GTA_type"/>
    <property type="match status" value="1"/>
</dbReference>
<keyword evidence="4" id="KW-1185">Reference proteome</keyword>
<dbReference type="Gene3D" id="3.90.550.10">
    <property type="entry name" value="Spore Coat Polysaccharide Biosynthesis Protein SpsA, Chain A"/>
    <property type="match status" value="1"/>
</dbReference>
<dbReference type="AlphaFoldDB" id="A0A5S4GU56"/>
<evidence type="ECO:0000259" key="1">
    <source>
        <dbReference type="Pfam" id="PF00535"/>
    </source>
</evidence>
<organism evidence="3 4">
    <name type="scientific">Nonomuraea zeae</name>
    <dbReference type="NCBI Taxonomy" id="1642303"/>
    <lineage>
        <taxon>Bacteria</taxon>
        <taxon>Bacillati</taxon>
        <taxon>Actinomycetota</taxon>
        <taxon>Actinomycetes</taxon>
        <taxon>Streptosporangiales</taxon>
        <taxon>Streptosporangiaceae</taxon>
        <taxon>Nonomuraea</taxon>
    </lineage>
</organism>
<dbReference type="Pfam" id="PF00535">
    <property type="entry name" value="Glycos_transf_2"/>
    <property type="match status" value="1"/>
</dbReference>
<dbReference type="Proteomes" id="UP000306628">
    <property type="component" value="Unassembled WGS sequence"/>
</dbReference>
<dbReference type="InterPro" id="IPR029044">
    <property type="entry name" value="Nucleotide-diphossugar_trans"/>
</dbReference>
<reference evidence="3 4" key="1">
    <citation type="submission" date="2019-05" db="EMBL/GenBank/DDBJ databases">
        <title>Draft genome sequence of Nonomuraea zeae DSM 100528.</title>
        <authorList>
            <person name="Saricaoglu S."/>
            <person name="Isik K."/>
        </authorList>
    </citation>
    <scope>NUCLEOTIDE SEQUENCE [LARGE SCALE GENOMIC DNA]</scope>
    <source>
        <strain evidence="3 4">DSM 100528</strain>
    </source>
</reference>
<sequence length="617" mass="68076">MTAQRDFEVAAMVAMPETGNDDDAVDVSVVIPVHNCRAYLDRCLTSALVQRVKKELIVVDDGSTDGGAELLDLYAAYHKGSVKVIHIEASGGAGRPRNVGIEHATGRYVFFCDADDYLGPEALERMVAVADRNDSDIVLGKVVGHGRRAPMSMFQQGADRVGLAGSTVYNSLSCFKLFRRELLMRHGIRFGEGMLVGEDILFTVHAYCHADGISVVADYDCYHLVSRPDGSSIMQQTGSRDPISWLTMIRAPIELMARHVEPGPLRDHLLRRHFRLDVFAQLGTVFLESDDVRRKDIAREVAALCDDWYTPGVHERLNSIDRQRATALDDIDRLVRLARIENATVRRRLTGLRWDGDRLVVTGAARLDGITRDDGLAVVLRSRHDPASELVVPAERKGSEFTVRLDVGELDSGIWDLRVAVEIEGVVRLGRLGADRESGITRPPPRLIGGVVALPYFTRDNGNLSIDVGGHVVAVPGTVRLIRTRWAMGHRLLIDGEVTVVGAAPSTTAIRRIVWRERRTGCERVERVMALPGGGFAGRPAVGRFPPGVWDAYLELGLGGPPARFRIEADAETVVGPRRWWGAALMRSVRPYATPGKRLSTVVRRLTARTILRRILP</sequence>
<dbReference type="InterPro" id="IPR001173">
    <property type="entry name" value="Glyco_trans_2-like"/>
</dbReference>
<protein>
    <submittedName>
        <fullName evidence="3">Glycosyltransferase family 2 protein</fullName>
    </submittedName>
</protein>
<evidence type="ECO:0000259" key="2">
    <source>
        <dbReference type="Pfam" id="PF22181"/>
    </source>
</evidence>
<accession>A0A5S4GU56</accession>
<dbReference type="EMBL" id="VCKX01000024">
    <property type="protein sequence ID" value="TMR36477.1"/>
    <property type="molecule type" value="Genomic_DNA"/>
</dbReference>
<feature type="domain" description="Glycosyltransferase 2-like" evidence="1">
    <location>
        <begin position="28"/>
        <end position="147"/>
    </location>
</feature>
<keyword evidence="3" id="KW-0808">Transferase</keyword>
<comment type="caution">
    <text evidence="3">The sequence shown here is derived from an EMBL/GenBank/DDBJ whole genome shotgun (WGS) entry which is preliminary data.</text>
</comment>
<dbReference type="RefSeq" id="WP_138689513.1">
    <property type="nucleotide sequence ID" value="NZ_JBHSAZ010000048.1"/>
</dbReference>
<dbReference type="PANTHER" id="PTHR22916:SF3">
    <property type="entry name" value="UDP-GLCNAC:BETAGAL BETA-1,3-N-ACETYLGLUCOSAMINYLTRANSFERASE-LIKE PROTEIN 1"/>
    <property type="match status" value="1"/>
</dbReference>
<dbReference type="PANTHER" id="PTHR22916">
    <property type="entry name" value="GLYCOSYLTRANSFERASE"/>
    <property type="match status" value="1"/>
</dbReference>
<proteinExistence type="predicted"/>
<gene>
    <name evidence="3" type="ORF">ETD85_10855</name>
</gene>
<dbReference type="Pfam" id="PF22181">
    <property type="entry name" value="TarS_linker"/>
    <property type="match status" value="1"/>
</dbReference>
<feature type="domain" description="TarS/TarP linker" evidence="2">
    <location>
        <begin position="247"/>
        <end position="338"/>
    </location>
</feature>